<keyword evidence="1" id="KW-0812">Transmembrane</keyword>
<name>A0ABU2FHH5_9EURY</name>
<dbReference type="RefSeq" id="WP_310921037.1">
    <property type="nucleotide sequence ID" value="NZ_JAMQON010000005.1"/>
</dbReference>
<feature type="transmembrane region" description="Helical" evidence="1">
    <location>
        <begin position="129"/>
        <end position="151"/>
    </location>
</feature>
<evidence type="ECO:0000313" key="4">
    <source>
        <dbReference type="Proteomes" id="UP001259659"/>
    </source>
</evidence>
<keyword evidence="1" id="KW-0472">Membrane</keyword>
<reference evidence="3 4" key="1">
    <citation type="submission" date="2022-06" db="EMBL/GenBank/DDBJ databases">
        <title>Haloarcula sp. a new haloarchaeum isolate from saline soil.</title>
        <authorList>
            <person name="Strakova D."/>
            <person name="Galisteo C."/>
            <person name="Sanchez-Porro C."/>
            <person name="Ventosa A."/>
        </authorList>
    </citation>
    <scope>NUCLEOTIDE SEQUENCE [LARGE SCALE GENOMIC DNA]</scope>
    <source>
        <strain evidence="3 4">S1CR25-12</strain>
    </source>
</reference>
<feature type="transmembrane region" description="Helical" evidence="1">
    <location>
        <begin position="237"/>
        <end position="255"/>
    </location>
</feature>
<comment type="caution">
    <text evidence="3">The sequence shown here is derived from an EMBL/GenBank/DDBJ whole genome shotgun (WGS) entry which is preliminary data.</text>
</comment>
<sequence>MSIRWRRLRPDRTADPAASVATGTLGVATVAVTLRFLTALLVNAPSTPGAAPLSALETASTVAAAAALVAGGLRAATPTAGVGALFGGVFGLLAAGTPVATVPATVALAGGTAVFVGAHRDVFTPLSGVAVALLTLALAWSSLSGVVGVAPARRLGSIVAFLALGALPALGTADVWSLVSGAVGLAVTLWFAYSLPFVAGAVTLVTTGAVGTPLPVVAVAVAGVVTAGSAALRVRRWWLVAGVALVAAAGVPVTVTRAVPFALGVTALVRGVDR</sequence>
<accession>A0ABU2FHH5</accession>
<keyword evidence="4" id="KW-1185">Reference proteome</keyword>
<feature type="transmembrane region" description="Helical" evidence="1">
    <location>
        <begin position="197"/>
        <end position="225"/>
    </location>
</feature>
<gene>
    <name evidence="3" type="ORF">NDI56_17640</name>
</gene>
<evidence type="ECO:0000256" key="1">
    <source>
        <dbReference type="SAM" id="Phobius"/>
    </source>
</evidence>
<feature type="transmembrane region" description="Helical" evidence="1">
    <location>
        <begin position="20"/>
        <end position="42"/>
    </location>
</feature>
<evidence type="ECO:0000313" key="3">
    <source>
        <dbReference type="EMBL" id="MDS0261226.1"/>
    </source>
</evidence>
<dbReference type="Proteomes" id="UP001259659">
    <property type="component" value="Unassembled WGS sequence"/>
</dbReference>
<evidence type="ECO:0000259" key="2">
    <source>
        <dbReference type="Pfam" id="PF26265"/>
    </source>
</evidence>
<dbReference type="InterPro" id="IPR058381">
    <property type="entry name" value="DUF8068"/>
</dbReference>
<proteinExistence type="predicted"/>
<keyword evidence="1" id="KW-1133">Transmembrane helix</keyword>
<feature type="transmembrane region" description="Helical" evidence="1">
    <location>
        <begin position="158"/>
        <end position="191"/>
    </location>
</feature>
<protein>
    <submittedName>
        <fullName evidence="3">Phosphate ABC transporter permease</fullName>
    </submittedName>
</protein>
<organism evidence="3 4">
    <name type="scientific">Haloarcula saliterrae</name>
    <dbReference type="NCBI Taxonomy" id="2950534"/>
    <lineage>
        <taxon>Archaea</taxon>
        <taxon>Methanobacteriati</taxon>
        <taxon>Methanobacteriota</taxon>
        <taxon>Stenosarchaea group</taxon>
        <taxon>Halobacteria</taxon>
        <taxon>Halobacteriales</taxon>
        <taxon>Haloarculaceae</taxon>
        <taxon>Haloarcula</taxon>
    </lineage>
</organism>
<feature type="domain" description="DUF8068" evidence="2">
    <location>
        <begin position="25"/>
        <end position="269"/>
    </location>
</feature>
<dbReference type="EMBL" id="JAMQON010000005">
    <property type="protein sequence ID" value="MDS0261226.1"/>
    <property type="molecule type" value="Genomic_DNA"/>
</dbReference>
<dbReference type="Pfam" id="PF26265">
    <property type="entry name" value="DUF8068"/>
    <property type="match status" value="1"/>
</dbReference>
<feature type="transmembrane region" description="Helical" evidence="1">
    <location>
        <begin position="54"/>
        <end position="73"/>
    </location>
</feature>
<feature type="transmembrane region" description="Helical" evidence="1">
    <location>
        <begin position="85"/>
        <end position="109"/>
    </location>
</feature>